<proteinExistence type="predicted"/>
<sequence>MELNQIVCVVFFYEIVWRLSFHVARLYELFFFCVE</sequence>
<comment type="caution">
    <text evidence="1">The sequence shown here is derived from an EMBL/GenBank/DDBJ whole genome shotgun (WGS) entry which is preliminary data.</text>
</comment>
<dbReference type="EMBL" id="AMCI01007135">
    <property type="protein sequence ID" value="EJW93155.1"/>
    <property type="molecule type" value="Genomic_DNA"/>
</dbReference>
<dbReference type="AlphaFoldDB" id="J9C030"/>
<name>J9C030_9ZZZZ</name>
<gene>
    <name evidence="1" type="ORF">EVA_18736</name>
</gene>
<reference evidence="1" key="1">
    <citation type="journal article" date="2012" name="PLoS ONE">
        <title>Gene sets for utilization of primary and secondary nutrition supplies in the distal gut of endangered iberian lynx.</title>
        <authorList>
            <person name="Alcaide M."/>
            <person name="Messina E."/>
            <person name="Richter M."/>
            <person name="Bargiela R."/>
            <person name="Peplies J."/>
            <person name="Huws S.A."/>
            <person name="Newbold C.J."/>
            <person name="Golyshin P.N."/>
            <person name="Simon M.A."/>
            <person name="Lopez G."/>
            <person name="Yakimov M.M."/>
            <person name="Ferrer M."/>
        </authorList>
    </citation>
    <scope>NUCLEOTIDE SEQUENCE</scope>
</reference>
<evidence type="ECO:0000313" key="1">
    <source>
        <dbReference type="EMBL" id="EJW93155.1"/>
    </source>
</evidence>
<protein>
    <submittedName>
        <fullName evidence="1">Uncharacterized protein</fullName>
    </submittedName>
</protein>
<accession>J9C030</accession>
<organism evidence="1">
    <name type="scientific">gut metagenome</name>
    <dbReference type="NCBI Taxonomy" id="749906"/>
    <lineage>
        <taxon>unclassified sequences</taxon>
        <taxon>metagenomes</taxon>
        <taxon>organismal metagenomes</taxon>
    </lineage>
</organism>